<feature type="transmembrane region" description="Helical" evidence="1">
    <location>
        <begin position="121"/>
        <end position="143"/>
    </location>
</feature>
<proteinExistence type="predicted"/>
<reference evidence="2" key="1">
    <citation type="journal article" date="2019" name="Plant J.">
        <title>Chlorella vulgaris genome assembly and annotation reveals the molecular basis for metabolic acclimation to high light conditions.</title>
        <authorList>
            <person name="Cecchin M."/>
            <person name="Marcolungo L."/>
            <person name="Rossato M."/>
            <person name="Girolomoni L."/>
            <person name="Cosentino E."/>
            <person name="Cuine S."/>
            <person name="Li-Beisson Y."/>
            <person name="Delledonne M."/>
            <person name="Ballottari M."/>
        </authorList>
    </citation>
    <scope>NUCLEOTIDE SEQUENCE</scope>
    <source>
        <strain evidence="2">211/11P</strain>
    </source>
</reference>
<keyword evidence="3" id="KW-1185">Reference proteome</keyword>
<evidence type="ECO:0000256" key="1">
    <source>
        <dbReference type="SAM" id="Phobius"/>
    </source>
</evidence>
<keyword evidence="1" id="KW-1133">Transmembrane helix</keyword>
<dbReference type="Proteomes" id="UP001055712">
    <property type="component" value="Unassembled WGS sequence"/>
</dbReference>
<evidence type="ECO:0000313" key="3">
    <source>
        <dbReference type="Proteomes" id="UP001055712"/>
    </source>
</evidence>
<accession>A0A9D4TX12</accession>
<comment type="caution">
    <text evidence="2">The sequence shown here is derived from an EMBL/GenBank/DDBJ whole genome shotgun (WGS) entry which is preliminary data.</text>
</comment>
<dbReference type="AlphaFoldDB" id="A0A9D4TX12"/>
<protein>
    <submittedName>
        <fullName evidence="2">Uncharacterized protein</fullName>
    </submittedName>
</protein>
<keyword evidence="1" id="KW-0812">Transmembrane</keyword>
<feature type="transmembrane region" description="Helical" evidence="1">
    <location>
        <begin position="80"/>
        <end position="97"/>
    </location>
</feature>
<dbReference type="EMBL" id="SIDB01000002">
    <property type="protein sequence ID" value="KAI3436750.1"/>
    <property type="molecule type" value="Genomic_DNA"/>
</dbReference>
<name>A0A9D4TX12_CHLVU</name>
<gene>
    <name evidence="2" type="ORF">D9Q98_006162</name>
</gene>
<organism evidence="2 3">
    <name type="scientific">Chlorella vulgaris</name>
    <name type="common">Green alga</name>
    <dbReference type="NCBI Taxonomy" id="3077"/>
    <lineage>
        <taxon>Eukaryota</taxon>
        <taxon>Viridiplantae</taxon>
        <taxon>Chlorophyta</taxon>
        <taxon>core chlorophytes</taxon>
        <taxon>Trebouxiophyceae</taxon>
        <taxon>Chlorellales</taxon>
        <taxon>Chlorellaceae</taxon>
        <taxon>Chlorella clade</taxon>
        <taxon>Chlorella</taxon>
    </lineage>
</organism>
<evidence type="ECO:0000313" key="2">
    <source>
        <dbReference type="EMBL" id="KAI3436750.1"/>
    </source>
</evidence>
<keyword evidence="1" id="KW-0472">Membrane</keyword>
<reference evidence="2" key="2">
    <citation type="submission" date="2020-11" db="EMBL/GenBank/DDBJ databases">
        <authorList>
            <person name="Cecchin M."/>
            <person name="Marcolungo L."/>
            <person name="Rossato M."/>
            <person name="Girolomoni L."/>
            <person name="Cosentino E."/>
            <person name="Cuine S."/>
            <person name="Li-Beisson Y."/>
            <person name="Delledonne M."/>
            <person name="Ballottari M."/>
        </authorList>
    </citation>
    <scope>NUCLEOTIDE SEQUENCE</scope>
    <source>
        <strain evidence="2">211/11P</strain>
        <tissue evidence="2">Whole cell</tissue>
    </source>
</reference>
<sequence length="271" mass="31393">MSDEYDAEEAVEKRASYVRDNLPAALPFEAPSYLVQHMELADNGKQISWPKAFFLVVGDSVSDEMCLRTEIYYLLMKYKIIIDCATFVAIFGCLNWQKYMDYVDETCPACGSFANKQNWNWLYQAFVVVLIVVQLLSFLAYFYGTLQVEEKGLITLNKSLEAKESGKFDRNVWTDFFYSNDVHGSGSVVDFEEKEILDWAVRRYSQLPWQFKLWNPCRQDTKEAHVAQALSEWKERGTDDLRCIHQAYLGNEYFAWHGEPEQGCVLLFGSA</sequence>